<accession>A0ACC1D6L9</accession>
<dbReference type="EMBL" id="CM034394">
    <property type="protein sequence ID" value="KAJ0179549.1"/>
    <property type="molecule type" value="Genomic_DNA"/>
</dbReference>
<dbReference type="Proteomes" id="UP000824533">
    <property type="component" value="Linkage Group LG08"/>
</dbReference>
<keyword evidence="2" id="KW-1185">Reference proteome</keyword>
<protein>
    <submittedName>
        <fullName evidence="1">Uncharacterized protein</fullName>
    </submittedName>
</protein>
<proteinExistence type="predicted"/>
<evidence type="ECO:0000313" key="2">
    <source>
        <dbReference type="Proteomes" id="UP000824533"/>
    </source>
</evidence>
<evidence type="ECO:0000313" key="1">
    <source>
        <dbReference type="EMBL" id="KAJ0179549.1"/>
    </source>
</evidence>
<name>A0ACC1D6L9_9NEOP</name>
<gene>
    <name evidence="1" type="ORF">K1T71_005261</name>
</gene>
<sequence>MEFRETLLAAQRNQQQKSSESSYYKARFDPPKKEQKSKDRLSANIQKFLAKKDEEEKQKILEAQRKKEEFLAMRDPKALRKIQKTLKVIKSANKAAIEDAVDRDNTAVTLTGPEQPDQDDYGYESQEAAALYQKMMQKYSKIPDEPKFPTGQKIVKKDLHGTRERVKHALQHEDDPVPHKRRRRTAGGDSERDQSPPTKYESEKEKKKEDSKPDKPKFRKPLPPPMDFNQLLKLAEQKKGDPLQAVQKKVTTEAENERPMTKKQKQEYLDEMARRQRRQERLEAEKNGGRKVQKEEKPMDKEKKPEPGGFNRIPKLGDKANNSKNDSPRPNNSRNDSPRPNNSRHDISRPNNSRNDSSRPNNSRNDSPRPLDRDKIERERAEKLHKEKERAKIDREKTERIDREKADRLDRERLEREKERINRERLEILKAERDRIERDINRINRDTDRLDKTKTKIESRSDKKPIDRIKINGVAKNIDLKSQNTYRIDKNINDKKFSIPKDGNGRLMNGHSSKPVPKGKEQIVQKNGLKEKVTGIKPVVSDRPMKSDFGGENGKRPPEKAGISKLNDDRRLPANKTQPGPSKPKVSNTFDFDKHVNSLKNGPDPGKNGVKKPGDMKKRPHPDDIRRKQKRRALDSESEYDSEMDDFIDDGEDEMDVSNHIKEIFGYDKSKYRDMDDDDDPTMESSFARQQREEYISKKIGIMEDLEDMRMEAMEKKKTKKGRRISDD</sequence>
<reference evidence="1 2" key="1">
    <citation type="journal article" date="2021" name="Front. Genet.">
        <title>Chromosome-Level Genome Assembly Reveals Significant Gene Expansion in the Toll and IMD Signaling Pathways of Dendrolimus kikuchii.</title>
        <authorList>
            <person name="Zhou J."/>
            <person name="Wu P."/>
            <person name="Xiong Z."/>
            <person name="Liu N."/>
            <person name="Zhao N."/>
            <person name="Ji M."/>
            <person name="Qiu Y."/>
            <person name="Yang B."/>
        </authorList>
    </citation>
    <scope>NUCLEOTIDE SEQUENCE [LARGE SCALE GENOMIC DNA]</scope>
    <source>
        <strain evidence="1">Ann1</strain>
    </source>
</reference>
<organism evidence="1 2">
    <name type="scientific">Dendrolimus kikuchii</name>
    <dbReference type="NCBI Taxonomy" id="765133"/>
    <lineage>
        <taxon>Eukaryota</taxon>
        <taxon>Metazoa</taxon>
        <taxon>Ecdysozoa</taxon>
        <taxon>Arthropoda</taxon>
        <taxon>Hexapoda</taxon>
        <taxon>Insecta</taxon>
        <taxon>Pterygota</taxon>
        <taxon>Neoptera</taxon>
        <taxon>Endopterygota</taxon>
        <taxon>Lepidoptera</taxon>
        <taxon>Glossata</taxon>
        <taxon>Ditrysia</taxon>
        <taxon>Bombycoidea</taxon>
        <taxon>Lasiocampidae</taxon>
        <taxon>Dendrolimus</taxon>
    </lineage>
</organism>
<comment type="caution">
    <text evidence="1">The sequence shown here is derived from an EMBL/GenBank/DDBJ whole genome shotgun (WGS) entry which is preliminary data.</text>
</comment>